<evidence type="ECO:0000313" key="3">
    <source>
        <dbReference type="Proteomes" id="UP000000715"/>
    </source>
</evidence>
<feature type="chain" id="PRO_5035922409" evidence="2">
    <location>
        <begin position="22"/>
        <end position="351"/>
    </location>
</feature>
<dbReference type="GeneID" id="123394170"/>
<feature type="compositionally biased region" description="Basic and acidic residues" evidence="1">
    <location>
        <begin position="182"/>
        <end position="195"/>
    </location>
</feature>
<evidence type="ECO:0000256" key="1">
    <source>
        <dbReference type="SAM" id="MobiDB-lite"/>
    </source>
</evidence>
<protein>
    <submittedName>
        <fullName evidence="4">Basic proline-rich protein-like</fullName>
    </submittedName>
</protein>
<feature type="compositionally biased region" description="Pro residues" evidence="1">
    <location>
        <begin position="243"/>
        <end position="254"/>
    </location>
</feature>
<feature type="region of interest" description="Disordered" evidence="1">
    <location>
        <begin position="95"/>
        <end position="204"/>
    </location>
</feature>
<name>A0A8U0SJD4_MUSPF</name>
<gene>
    <name evidence="4" type="primary">LOC123394170</name>
</gene>
<dbReference type="AlphaFoldDB" id="A0A8U0SJD4"/>
<reference evidence="4" key="1">
    <citation type="submission" date="2025-08" db="UniProtKB">
        <authorList>
            <consortium name="RefSeq"/>
        </authorList>
    </citation>
    <scope>IDENTIFICATION</scope>
    <source>
        <tissue evidence="4">Brain</tissue>
    </source>
</reference>
<feature type="region of interest" description="Disordered" evidence="1">
    <location>
        <begin position="237"/>
        <end position="351"/>
    </location>
</feature>
<keyword evidence="3" id="KW-1185">Reference proteome</keyword>
<accession>A0A8U0SJD4</accession>
<evidence type="ECO:0000256" key="2">
    <source>
        <dbReference type="SAM" id="SignalP"/>
    </source>
</evidence>
<dbReference type="RefSeq" id="XP_044943865.1">
    <property type="nucleotide sequence ID" value="XM_045087930.1"/>
</dbReference>
<feature type="compositionally biased region" description="Basic and acidic residues" evidence="1">
    <location>
        <begin position="119"/>
        <end position="133"/>
    </location>
</feature>
<feature type="compositionally biased region" description="Gly residues" evidence="1">
    <location>
        <begin position="264"/>
        <end position="280"/>
    </location>
</feature>
<evidence type="ECO:0000313" key="4">
    <source>
        <dbReference type="RefSeq" id="XP_044943865.1"/>
    </source>
</evidence>
<organism evidence="3 4">
    <name type="scientific">Mustela putorius furo</name>
    <name type="common">European domestic ferret</name>
    <name type="synonym">Mustela furo</name>
    <dbReference type="NCBI Taxonomy" id="9669"/>
    <lineage>
        <taxon>Eukaryota</taxon>
        <taxon>Metazoa</taxon>
        <taxon>Chordata</taxon>
        <taxon>Craniata</taxon>
        <taxon>Vertebrata</taxon>
        <taxon>Euteleostomi</taxon>
        <taxon>Mammalia</taxon>
        <taxon>Eutheria</taxon>
        <taxon>Laurasiatheria</taxon>
        <taxon>Carnivora</taxon>
        <taxon>Caniformia</taxon>
        <taxon>Musteloidea</taxon>
        <taxon>Mustelidae</taxon>
        <taxon>Mustelinae</taxon>
        <taxon>Mustela</taxon>
    </lineage>
</organism>
<keyword evidence="2" id="KW-0732">Signal</keyword>
<feature type="signal peptide" evidence="2">
    <location>
        <begin position="1"/>
        <end position="21"/>
    </location>
</feature>
<dbReference type="Proteomes" id="UP000000715">
    <property type="component" value="Unplaced"/>
</dbReference>
<proteinExistence type="predicted"/>
<sequence length="351" mass="36730">MAINGLPCLCLSDLTVSMTLALSTSCKLHLHIVRTSAAVALTHCALDPMQSGLHPVRNCGISEAGARARPQPFQVVQALVPTPQVTINSGARPFFRAQSAPPQGVGADRGRAASTPAGREVEKEPGPPRRVADAWRGPARRRRPGPPQETQSAPRLAVEGPPGRVPSTPAVGTGHPGLTPGRDYRSHRGGEEAARRPAAVSGAQPAAPLVLEARVVLPYWPPWERRSCRRRRCSRVPSAAAPGFPPPSAPPPSRRGPQLPQGPALGGGRGRGEGEAGGGAVWEMKWGRPALRPHSPLPGAGEGVPRVRTARTSDPGASQPPGAVPLGRRPGRPPFPGPEGPCWSRCGKRSI</sequence>